<organism evidence="4 5">
    <name type="scientific">Cocleimonas flava</name>
    <dbReference type="NCBI Taxonomy" id="634765"/>
    <lineage>
        <taxon>Bacteria</taxon>
        <taxon>Pseudomonadati</taxon>
        <taxon>Pseudomonadota</taxon>
        <taxon>Gammaproteobacteria</taxon>
        <taxon>Thiotrichales</taxon>
        <taxon>Thiotrichaceae</taxon>
        <taxon>Cocleimonas</taxon>
    </lineage>
</organism>
<feature type="signal peptide" evidence="2">
    <location>
        <begin position="1"/>
        <end position="23"/>
    </location>
</feature>
<feature type="chain" id="PRO_5020188362" evidence="2">
    <location>
        <begin position="24"/>
        <end position="237"/>
    </location>
</feature>
<comment type="caution">
    <text evidence="4">The sequence shown here is derived from an EMBL/GenBank/DDBJ whole genome shotgun (WGS) entry which is preliminary data.</text>
</comment>
<feature type="domain" description="DUF4124" evidence="3">
    <location>
        <begin position="17"/>
        <end position="49"/>
    </location>
</feature>
<evidence type="ECO:0000256" key="1">
    <source>
        <dbReference type="SAM" id="Coils"/>
    </source>
</evidence>
<reference evidence="4 5" key="1">
    <citation type="submission" date="2019-03" db="EMBL/GenBank/DDBJ databases">
        <title>Genomic Encyclopedia of Type Strains, Phase IV (KMG-IV): sequencing the most valuable type-strain genomes for metagenomic binning, comparative biology and taxonomic classification.</title>
        <authorList>
            <person name="Goeker M."/>
        </authorList>
    </citation>
    <scope>NUCLEOTIDE SEQUENCE [LARGE SCALE GENOMIC DNA]</scope>
    <source>
        <strain evidence="4 5">DSM 24830</strain>
    </source>
</reference>
<proteinExistence type="predicted"/>
<protein>
    <submittedName>
        <fullName evidence="4">Uncharacterized protein DUF4124</fullName>
    </submittedName>
</protein>
<evidence type="ECO:0000313" key="4">
    <source>
        <dbReference type="EMBL" id="TCJ83238.1"/>
    </source>
</evidence>
<dbReference type="AlphaFoldDB" id="A0A4R1EVT9"/>
<dbReference type="Pfam" id="PF13511">
    <property type="entry name" value="DUF4124"/>
    <property type="match status" value="1"/>
</dbReference>
<dbReference type="Proteomes" id="UP000294887">
    <property type="component" value="Unassembled WGS sequence"/>
</dbReference>
<name>A0A4R1EVT9_9GAMM</name>
<gene>
    <name evidence="4" type="ORF">EV695_3978</name>
</gene>
<evidence type="ECO:0000256" key="2">
    <source>
        <dbReference type="SAM" id="SignalP"/>
    </source>
</evidence>
<keyword evidence="5" id="KW-1185">Reference proteome</keyword>
<accession>A0A4R1EVT9</accession>
<dbReference type="EMBL" id="SMFQ01000005">
    <property type="protein sequence ID" value="TCJ83238.1"/>
    <property type="molecule type" value="Genomic_DNA"/>
</dbReference>
<sequence>MMKPSLTLLLFLSLMSIAFTAQAKIYQWTDSNGQKHFSQTPPPKVQGKKAPKVEIRKEKFKINRGVKKTKHGSFCGEISLPVSDDPVIQLANVEYRQKHWLADIQRQQKRLRKFFDEQYEFDRNPNKSGDNSGIIKRTEQNLEDLECAHSWSKRETARLFTVRKDTEEKLEAIREEYAEIKNRCGEKPDIQGWTNDKEAIEWAKCESNSSGISKHNKKLRELKAMESKASILNTEQD</sequence>
<keyword evidence="2" id="KW-0732">Signal</keyword>
<feature type="coiled-coil region" evidence="1">
    <location>
        <begin position="135"/>
        <end position="183"/>
    </location>
</feature>
<evidence type="ECO:0000259" key="3">
    <source>
        <dbReference type="Pfam" id="PF13511"/>
    </source>
</evidence>
<evidence type="ECO:0000313" key="5">
    <source>
        <dbReference type="Proteomes" id="UP000294887"/>
    </source>
</evidence>
<keyword evidence="1" id="KW-0175">Coiled coil</keyword>
<dbReference type="InterPro" id="IPR025392">
    <property type="entry name" value="DUF4124"/>
</dbReference>
<dbReference type="RefSeq" id="WP_243651729.1">
    <property type="nucleotide sequence ID" value="NZ_BAAAFU010000007.1"/>
</dbReference>